<evidence type="ECO:0000256" key="1">
    <source>
        <dbReference type="ARBA" id="ARBA00005915"/>
    </source>
</evidence>
<dbReference type="InterPro" id="IPR003156">
    <property type="entry name" value="DHHA1_dom"/>
</dbReference>
<protein>
    <recommendedName>
        <fullName evidence="2">Single-stranded-DNA-specific exonuclease RecJ</fullName>
    </recommendedName>
</protein>
<dbReference type="PANTHER" id="PTHR30255">
    <property type="entry name" value="SINGLE-STRANDED-DNA-SPECIFIC EXONUCLEASE RECJ"/>
    <property type="match status" value="1"/>
</dbReference>
<dbReference type="Gene3D" id="3.90.1640.30">
    <property type="match status" value="1"/>
</dbReference>
<evidence type="ECO:0000256" key="5">
    <source>
        <dbReference type="ARBA" id="ARBA00022839"/>
    </source>
</evidence>
<evidence type="ECO:0000256" key="2">
    <source>
        <dbReference type="ARBA" id="ARBA00019841"/>
    </source>
</evidence>
<dbReference type="Pfam" id="PF01368">
    <property type="entry name" value="DHH"/>
    <property type="match status" value="1"/>
</dbReference>
<proteinExistence type="inferred from homology"/>
<evidence type="ECO:0000259" key="8">
    <source>
        <dbReference type="Pfam" id="PF02272"/>
    </source>
</evidence>
<feature type="domain" description="DDH" evidence="7">
    <location>
        <begin position="73"/>
        <end position="228"/>
    </location>
</feature>
<sequence>MTADYVVKRYPQLPDDHLPNQLHPLIRQIYARRGVKSADELELKAARLTHFDQLHGSRAAAELLASAIARQQSICICGDFDADGATSTALMVSALQAFGAQQVHYLVPNRFADGYGLSESVVQQAQALGSELLITVDNGISCHAGVQAAKDAGMQVIVTDHHLPGHELPNADVIVNPNHPECNFPSKNLAGVGVAFYVLLALRNVLREQGQQDLPNLADWLDLVAVGTVADVVQLDGNNRILVQQGLQRIRAGACRPGIQALLQVAGREAAKLQASDLGFTVGPRINAAGRLDDMGLGIECLLTQSYPAAMDMANQLDTLNRERRSIETEMREEAEVYVAGFAEDSGSLPPLITLFEANWHQGVIGIVAGRVKEQCHRPVIAFAEVGDGELKGSARSIPGLHIRDLLERIHSLHPGMITRFGGHAMAAGLTLPVGQLSAFREVAAEVAASHLSEAQLTRTLWSDGGLGATELHESFVQQLQQAGPWGQGFSEPLFDDEFRLVNQRIVGERHLKMVLHTADNISIDAISFNVDTTLWPNLACDRIHCIYKPQLNTFRGRTTVQLLVEHFSALR</sequence>
<dbReference type="SUPFAM" id="SSF64182">
    <property type="entry name" value="DHH phosphoesterases"/>
    <property type="match status" value="1"/>
</dbReference>
<dbReference type="InterPro" id="IPR001667">
    <property type="entry name" value="DDH_dom"/>
</dbReference>
<keyword evidence="6" id="KW-0175">Coiled coil</keyword>
<keyword evidence="3" id="KW-0540">Nuclease</keyword>
<dbReference type="GO" id="GO:0006281">
    <property type="term" value="P:DNA repair"/>
    <property type="evidence" value="ECO:0007669"/>
    <property type="project" value="InterPro"/>
</dbReference>
<dbReference type="GO" id="GO:0003676">
    <property type="term" value="F:nucleic acid binding"/>
    <property type="evidence" value="ECO:0007669"/>
    <property type="project" value="InterPro"/>
</dbReference>
<evidence type="ECO:0000256" key="4">
    <source>
        <dbReference type="ARBA" id="ARBA00022801"/>
    </source>
</evidence>
<dbReference type="PANTHER" id="PTHR30255:SF2">
    <property type="entry name" value="SINGLE-STRANDED-DNA-SPECIFIC EXONUCLEASE RECJ"/>
    <property type="match status" value="1"/>
</dbReference>
<dbReference type="Gene3D" id="3.10.310.30">
    <property type="match status" value="1"/>
</dbReference>
<keyword evidence="11" id="KW-1185">Reference proteome</keyword>
<dbReference type="Proteomes" id="UP000194450">
    <property type="component" value="Unassembled WGS sequence"/>
</dbReference>
<organism evidence="10 11">
    <name type="scientific">Pseudidiomarina planktonica</name>
    <dbReference type="NCBI Taxonomy" id="1323738"/>
    <lineage>
        <taxon>Bacteria</taxon>
        <taxon>Pseudomonadati</taxon>
        <taxon>Pseudomonadota</taxon>
        <taxon>Gammaproteobacteria</taxon>
        <taxon>Alteromonadales</taxon>
        <taxon>Idiomarinaceae</taxon>
        <taxon>Pseudidiomarina</taxon>
    </lineage>
</organism>
<dbReference type="GO" id="GO:0008409">
    <property type="term" value="F:5'-3' exonuclease activity"/>
    <property type="evidence" value="ECO:0007669"/>
    <property type="project" value="InterPro"/>
</dbReference>
<dbReference type="FunFam" id="3.90.1640.30:FF:000001">
    <property type="entry name" value="Single-stranded-DNA-specific exonuclease RecJ"/>
    <property type="match status" value="1"/>
</dbReference>
<dbReference type="EMBL" id="FXWH01000001">
    <property type="protein sequence ID" value="SMQ64560.1"/>
    <property type="molecule type" value="Genomic_DNA"/>
</dbReference>
<gene>
    <name evidence="10" type="ORF">SAMN06297229_1049</name>
</gene>
<reference evidence="11" key="1">
    <citation type="submission" date="2017-04" db="EMBL/GenBank/DDBJ databases">
        <authorList>
            <person name="Varghese N."/>
            <person name="Submissions S."/>
        </authorList>
    </citation>
    <scope>NUCLEOTIDE SEQUENCE [LARGE SCALE GENOMIC DNA]</scope>
</reference>
<name>A0A1Y6EUD2_9GAMM</name>
<dbReference type="OrthoDB" id="9809852at2"/>
<feature type="domain" description="DHHA1" evidence="8">
    <location>
        <begin position="352"/>
        <end position="448"/>
    </location>
</feature>
<evidence type="ECO:0000313" key="11">
    <source>
        <dbReference type="Proteomes" id="UP000194450"/>
    </source>
</evidence>
<dbReference type="InterPro" id="IPR004610">
    <property type="entry name" value="RecJ"/>
</dbReference>
<feature type="coiled-coil region" evidence="6">
    <location>
        <begin position="310"/>
        <end position="337"/>
    </location>
</feature>
<dbReference type="InterPro" id="IPR051673">
    <property type="entry name" value="SSDNA_exonuclease_RecJ"/>
</dbReference>
<dbReference type="Pfam" id="PF02272">
    <property type="entry name" value="DHHA1"/>
    <property type="match status" value="1"/>
</dbReference>
<dbReference type="InterPro" id="IPR041122">
    <property type="entry name" value="RecJ_OB"/>
</dbReference>
<evidence type="ECO:0000256" key="3">
    <source>
        <dbReference type="ARBA" id="ARBA00022722"/>
    </source>
</evidence>
<evidence type="ECO:0000259" key="7">
    <source>
        <dbReference type="Pfam" id="PF01368"/>
    </source>
</evidence>
<accession>A0A1Y6EUD2</accession>
<dbReference type="NCBIfam" id="TIGR00644">
    <property type="entry name" value="recJ"/>
    <property type="match status" value="1"/>
</dbReference>
<keyword evidence="5 10" id="KW-0269">Exonuclease</keyword>
<dbReference type="Pfam" id="PF17768">
    <property type="entry name" value="RecJ_OB"/>
    <property type="match status" value="1"/>
</dbReference>
<keyword evidence="4" id="KW-0378">Hydrolase</keyword>
<evidence type="ECO:0000259" key="9">
    <source>
        <dbReference type="Pfam" id="PF17768"/>
    </source>
</evidence>
<evidence type="ECO:0000313" key="10">
    <source>
        <dbReference type="EMBL" id="SMQ64560.1"/>
    </source>
</evidence>
<dbReference type="AlphaFoldDB" id="A0A1Y6EUD2"/>
<evidence type="ECO:0000256" key="6">
    <source>
        <dbReference type="SAM" id="Coils"/>
    </source>
</evidence>
<dbReference type="RefSeq" id="WP_086434163.1">
    <property type="nucleotide sequence ID" value="NZ_FXWH01000001.1"/>
</dbReference>
<feature type="domain" description="RecJ OB" evidence="9">
    <location>
        <begin position="464"/>
        <end position="567"/>
    </location>
</feature>
<comment type="similarity">
    <text evidence="1">Belongs to the RecJ family.</text>
</comment>
<dbReference type="GO" id="GO:0006310">
    <property type="term" value="P:DNA recombination"/>
    <property type="evidence" value="ECO:0007669"/>
    <property type="project" value="InterPro"/>
</dbReference>
<dbReference type="InterPro" id="IPR038763">
    <property type="entry name" value="DHH_sf"/>
</dbReference>